<evidence type="ECO:0000313" key="1">
    <source>
        <dbReference type="EMBL" id="KKM18341.1"/>
    </source>
</evidence>
<dbReference type="EMBL" id="LAZR01014244">
    <property type="protein sequence ID" value="KKM18341.1"/>
    <property type="molecule type" value="Genomic_DNA"/>
</dbReference>
<protein>
    <submittedName>
        <fullName evidence="1">Uncharacterized protein</fullName>
    </submittedName>
</protein>
<proteinExistence type="predicted"/>
<gene>
    <name evidence="1" type="ORF">LCGC14_1666700</name>
</gene>
<comment type="caution">
    <text evidence="1">The sequence shown here is derived from an EMBL/GenBank/DDBJ whole genome shotgun (WGS) entry which is preliminary data.</text>
</comment>
<accession>A0A0F9HSF8</accession>
<organism evidence="1">
    <name type="scientific">marine sediment metagenome</name>
    <dbReference type="NCBI Taxonomy" id="412755"/>
    <lineage>
        <taxon>unclassified sequences</taxon>
        <taxon>metagenomes</taxon>
        <taxon>ecological metagenomes</taxon>
    </lineage>
</organism>
<reference evidence="1" key="1">
    <citation type="journal article" date="2015" name="Nature">
        <title>Complex archaea that bridge the gap between prokaryotes and eukaryotes.</title>
        <authorList>
            <person name="Spang A."/>
            <person name="Saw J.H."/>
            <person name="Jorgensen S.L."/>
            <person name="Zaremba-Niedzwiedzka K."/>
            <person name="Martijn J."/>
            <person name="Lind A.E."/>
            <person name="van Eijk R."/>
            <person name="Schleper C."/>
            <person name="Guy L."/>
            <person name="Ettema T.J."/>
        </authorList>
    </citation>
    <scope>NUCLEOTIDE SEQUENCE</scope>
</reference>
<name>A0A0F9HSF8_9ZZZZ</name>
<dbReference type="AlphaFoldDB" id="A0A0F9HSF8"/>
<sequence>MNKKQARRFLSRNEWKLSETKLESFTEKKQKNLLMMKEKAEKVLEEDKK</sequence>